<evidence type="ECO:0000313" key="1">
    <source>
        <dbReference type="EMBL" id="VDK34432.1"/>
    </source>
</evidence>
<gene>
    <name evidence="1" type="ORF">GPUH_LOCUS2469</name>
</gene>
<proteinExistence type="predicted"/>
<name>A0A183D179_9BILA</name>
<sequence>MLNQAYLVIKNKYENGDGTVETSAIHRRLRISRGVQHLQSAEDLENAVIRFVYCPCMARNT</sequence>
<protein>
    <submittedName>
        <fullName evidence="3">HTH_48 domain-containing protein</fullName>
    </submittedName>
</protein>
<evidence type="ECO:0000313" key="3">
    <source>
        <dbReference type="WBParaSite" id="GPUH_0000247501-mRNA-1"/>
    </source>
</evidence>
<keyword evidence="2" id="KW-1185">Reference proteome</keyword>
<accession>A0A183D179</accession>
<dbReference type="Proteomes" id="UP000271098">
    <property type="component" value="Unassembled WGS sequence"/>
</dbReference>
<evidence type="ECO:0000313" key="2">
    <source>
        <dbReference type="Proteomes" id="UP000271098"/>
    </source>
</evidence>
<reference evidence="1 2" key="2">
    <citation type="submission" date="2018-11" db="EMBL/GenBank/DDBJ databases">
        <authorList>
            <consortium name="Pathogen Informatics"/>
        </authorList>
    </citation>
    <scope>NUCLEOTIDE SEQUENCE [LARGE SCALE GENOMIC DNA]</scope>
</reference>
<dbReference type="AlphaFoldDB" id="A0A183D179"/>
<dbReference type="WBParaSite" id="GPUH_0000247501-mRNA-1">
    <property type="protein sequence ID" value="GPUH_0000247501-mRNA-1"/>
    <property type="gene ID" value="GPUH_0000247501"/>
</dbReference>
<dbReference type="EMBL" id="UYRT01003734">
    <property type="protein sequence ID" value="VDK34432.1"/>
    <property type="molecule type" value="Genomic_DNA"/>
</dbReference>
<organism evidence="3">
    <name type="scientific">Gongylonema pulchrum</name>
    <dbReference type="NCBI Taxonomy" id="637853"/>
    <lineage>
        <taxon>Eukaryota</taxon>
        <taxon>Metazoa</taxon>
        <taxon>Ecdysozoa</taxon>
        <taxon>Nematoda</taxon>
        <taxon>Chromadorea</taxon>
        <taxon>Rhabditida</taxon>
        <taxon>Spirurina</taxon>
        <taxon>Spiruromorpha</taxon>
        <taxon>Spiruroidea</taxon>
        <taxon>Gongylonematidae</taxon>
        <taxon>Gongylonema</taxon>
    </lineage>
</organism>
<reference evidence="3" key="1">
    <citation type="submission" date="2016-06" db="UniProtKB">
        <authorList>
            <consortium name="WormBaseParasite"/>
        </authorList>
    </citation>
    <scope>IDENTIFICATION</scope>
</reference>